<gene>
    <name evidence="2" type="ORF">SAMN02745168_2310</name>
</gene>
<dbReference type="Proteomes" id="UP000192790">
    <property type="component" value="Unassembled WGS sequence"/>
</dbReference>
<dbReference type="OrthoDB" id="2081582at2"/>
<sequence>MRAPMKQCVSLLLALTLLFSLGGAASARGAAAPAAAGGEGLILPQWANTVSITLSLSFDGGRAICGARVIGKTGTTEITGTVVLERRNTDGTYTTVKTWDDLEASGSILIFDGIHYVATGYTYRLSITATVYRNGTAETVSGSYEAYAG</sequence>
<reference evidence="2 3" key="1">
    <citation type="submission" date="2017-04" db="EMBL/GenBank/DDBJ databases">
        <authorList>
            <person name="Afonso C.L."/>
            <person name="Miller P.J."/>
            <person name="Scott M.A."/>
            <person name="Spackman E."/>
            <person name="Goraichik I."/>
            <person name="Dimitrov K.M."/>
            <person name="Suarez D.L."/>
            <person name="Swayne D.E."/>
        </authorList>
    </citation>
    <scope>NUCLEOTIDE SEQUENCE [LARGE SCALE GENOMIC DNA]</scope>
    <source>
        <strain evidence="2 3">DSM 12816</strain>
    </source>
</reference>
<evidence type="ECO:0000313" key="2">
    <source>
        <dbReference type="EMBL" id="SMC75257.1"/>
    </source>
</evidence>
<accession>A0A1W2BQM5</accession>
<dbReference type="STRING" id="1122930.SAMN02745168_2310"/>
<dbReference type="EMBL" id="FWXW01000006">
    <property type="protein sequence ID" value="SMC75257.1"/>
    <property type="molecule type" value="Genomic_DNA"/>
</dbReference>
<keyword evidence="3" id="KW-1185">Reference proteome</keyword>
<protein>
    <recommendedName>
        <fullName evidence="4">DUF5626 domain-containing protein</fullName>
    </recommendedName>
</protein>
<evidence type="ECO:0000256" key="1">
    <source>
        <dbReference type="SAM" id="SignalP"/>
    </source>
</evidence>
<evidence type="ECO:0008006" key="4">
    <source>
        <dbReference type="Google" id="ProtNLM"/>
    </source>
</evidence>
<name>A0A1W2BQM5_9FIRM</name>
<dbReference type="AlphaFoldDB" id="A0A1W2BQM5"/>
<evidence type="ECO:0000313" key="3">
    <source>
        <dbReference type="Proteomes" id="UP000192790"/>
    </source>
</evidence>
<feature type="chain" id="PRO_5039245600" description="DUF5626 domain-containing protein" evidence="1">
    <location>
        <begin position="28"/>
        <end position="149"/>
    </location>
</feature>
<keyword evidence="1" id="KW-0732">Signal</keyword>
<proteinExistence type="predicted"/>
<organism evidence="2 3">
    <name type="scientific">Papillibacter cinnamivorans DSM 12816</name>
    <dbReference type="NCBI Taxonomy" id="1122930"/>
    <lineage>
        <taxon>Bacteria</taxon>
        <taxon>Bacillati</taxon>
        <taxon>Bacillota</taxon>
        <taxon>Clostridia</taxon>
        <taxon>Eubacteriales</taxon>
        <taxon>Oscillospiraceae</taxon>
        <taxon>Papillibacter</taxon>
    </lineage>
</organism>
<feature type="signal peptide" evidence="1">
    <location>
        <begin position="1"/>
        <end position="27"/>
    </location>
</feature>
<dbReference type="RefSeq" id="WP_143806941.1">
    <property type="nucleotide sequence ID" value="NZ_FWXW01000006.1"/>
</dbReference>